<dbReference type="EMBL" id="SEOQ01001991">
    <property type="protein sequence ID" value="TFY50127.1"/>
    <property type="molecule type" value="Genomic_DNA"/>
</dbReference>
<sequence>MPRIPTVSLPRVHIVIRALLAKGDRLRLSHVHTRLPPYPLCARAPMATSHVHPRPSPACVRFPIFTARVQPRPTCRFAHTSARIATLVLAVPVRPPVPAPSARAHAVHLSIMRMHVPLHLHVPGHHVLQPPLSCRYDLPRSSHKQLCTPFHHSHSSLACIRLLALLCRPSLMRHCVYPLPLMSKTPNGPLTDLLHICAVQPTSHTGTAMSPSPSRMHSHCWLSSFTSPSPSPYSCAIMPPYHMHALVLPLCCMTHAVFSVCHTVSSATLPCILSHVCCAVPPSPSYTLLLCISPISLSLLCMPAPCHILAE</sequence>
<evidence type="ECO:0000313" key="2">
    <source>
        <dbReference type="Proteomes" id="UP000298327"/>
    </source>
</evidence>
<evidence type="ECO:0000313" key="1">
    <source>
        <dbReference type="EMBL" id="TFY50127.1"/>
    </source>
</evidence>
<comment type="caution">
    <text evidence="1">The sequence shown here is derived from an EMBL/GenBank/DDBJ whole genome shotgun (WGS) entry which is preliminary data.</text>
</comment>
<dbReference type="AlphaFoldDB" id="A0A4Y9XLC1"/>
<keyword evidence="2" id="KW-1185">Reference proteome</keyword>
<proteinExistence type="predicted"/>
<accession>A0A4Y9XLC1</accession>
<dbReference type="Proteomes" id="UP000298327">
    <property type="component" value="Unassembled WGS sequence"/>
</dbReference>
<name>A0A4Y9XLC1_9AGAM</name>
<organism evidence="1 2">
    <name type="scientific">Dentipellis fragilis</name>
    <dbReference type="NCBI Taxonomy" id="205917"/>
    <lineage>
        <taxon>Eukaryota</taxon>
        <taxon>Fungi</taxon>
        <taxon>Dikarya</taxon>
        <taxon>Basidiomycota</taxon>
        <taxon>Agaricomycotina</taxon>
        <taxon>Agaricomycetes</taxon>
        <taxon>Russulales</taxon>
        <taxon>Hericiaceae</taxon>
        <taxon>Dentipellis</taxon>
    </lineage>
</organism>
<gene>
    <name evidence="1" type="ORF">EVG20_g11705</name>
</gene>
<reference evidence="1 2" key="1">
    <citation type="submission" date="2019-02" db="EMBL/GenBank/DDBJ databases">
        <title>Genome sequencing of the rare red list fungi Dentipellis fragilis.</title>
        <authorList>
            <person name="Buettner E."/>
            <person name="Kellner H."/>
        </authorList>
    </citation>
    <scope>NUCLEOTIDE SEQUENCE [LARGE SCALE GENOMIC DNA]</scope>
    <source>
        <strain evidence="1 2">DSM 105465</strain>
    </source>
</reference>
<protein>
    <submittedName>
        <fullName evidence="1">Uncharacterized protein</fullName>
    </submittedName>
</protein>